<dbReference type="InterPro" id="IPR004276">
    <property type="entry name" value="GlycoTrans_28_N"/>
</dbReference>
<keyword evidence="4 10" id="KW-0808">Transferase</keyword>
<dbReference type="PANTHER" id="PTHR48050:SF26">
    <property type="entry name" value="STEROL 3-BETA-GLUCOSYLTRANSFERASE"/>
    <property type="match status" value="1"/>
</dbReference>
<dbReference type="Pfam" id="PF06722">
    <property type="entry name" value="EryCIII-like_C"/>
    <property type="match status" value="1"/>
</dbReference>
<gene>
    <name evidence="10" type="ORF">MSAN_01854300</name>
</gene>
<keyword evidence="3" id="KW-0328">Glycosyltransferase</keyword>
<dbReference type="AlphaFoldDB" id="A0A8H7CS97"/>
<protein>
    <recommendedName>
        <fullName evidence="2">sterol 3beta-glucosyltransferase</fullName>
        <ecNumber evidence="2">2.4.1.173</ecNumber>
    </recommendedName>
    <alternativeName>
        <fullName evidence="5">Autophagy-related protein 26</fullName>
    </alternativeName>
</protein>
<evidence type="ECO:0000256" key="5">
    <source>
        <dbReference type="ARBA" id="ARBA00029843"/>
    </source>
</evidence>
<keyword evidence="11" id="KW-1185">Reference proteome</keyword>
<evidence type="ECO:0000256" key="2">
    <source>
        <dbReference type="ARBA" id="ARBA00012650"/>
    </source>
</evidence>
<evidence type="ECO:0000259" key="8">
    <source>
        <dbReference type="Pfam" id="PF03033"/>
    </source>
</evidence>
<evidence type="ECO:0000313" key="10">
    <source>
        <dbReference type="EMBL" id="KAF7346271.1"/>
    </source>
</evidence>
<evidence type="ECO:0000313" key="11">
    <source>
        <dbReference type="Proteomes" id="UP000623467"/>
    </source>
</evidence>
<comment type="similarity">
    <text evidence="1">Belongs to the glycosyltransferase 28 family.</text>
</comment>
<evidence type="ECO:0000256" key="3">
    <source>
        <dbReference type="ARBA" id="ARBA00022676"/>
    </source>
</evidence>
<dbReference type="CDD" id="cd03784">
    <property type="entry name" value="GT1_Gtf-like"/>
    <property type="match status" value="1"/>
</dbReference>
<evidence type="ECO:0000256" key="1">
    <source>
        <dbReference type="ARBA" id="ARBA00006962"/>
    </source>
</evidence>
<evidence type="ECO:0000256" key="7">
    <source>
        <dbReference type="ARBA" id="ARBA00049453"/>
    </source>
</evidence>
<accession>A0A8H7CS97</accession>
<evidence type="ECO:0000259" key="9">
    <source>
        <dbReference type="Pfam" id="PF06722"/>
    </source>
</evidence>
<dbReference type="FunFam" id="3.40.50.2000:FF:000029">
    <property type="entry name" value="Sterol 3-beta-glucosyltransferase"/>
    <property type="match status" value="1"/>
</dbReference>
<dbReference type="EC" id="2.4.1.173" evidence="2"/>
<proteinExistence type="inferred from homology"/>
<comment type="catalytic activity">
    <reaction evidence="6">
        <text>ergosterol + UDP-alpha-D-glucose = ergosteryl 3-beta-D-glucoside + UDP + H(+)</text>
        <dbReference type="Rhea" id="RHEA:61836"/>
        <dbReference type="ChEBI" id="CHEBI:15378"/>
        <dbReference type="ChEBI" id="CHEBI:16933"/>
        <dbReference type="ChEBI" id="CHEBI:52973"/>
        <dbReference type="ChEBI" id="CHEBI:58223"/>
        <dbReference type="ChEBI" id="CHEBI:58885"/>
    </reaction>
    <physiologicalReaction direction="left-to-right" evidence="6">
        <dbReference type="Rhea" id="RHEA:61837"/>
    </physiologicalReaction>
</comment>
<dbReference type="InterPro" id="IPR010610">
    <property type="entry name" value="EryCIII-like_C"/>
</dbReference>
<feature type="domain" description="Erythromycin biosynthesis protein CIII-like C-terminal" evidence="9">
    <location>
        <begin position="908"/>
        <end position="1010"/>
    </location>
</feature>
<dbReference type="InterPro" id="IPR050426">
    <property type="entry name" value="Glycosyltransferase_28"/>
</dbReference>
<dbReference type="SUPFAM" id="SSF53756">
    <property type="entry name" value="UDP-Glycosyltransferase/glycogen phosphorylase"/>
    <property type="match status" value="1"/>
</dbReference>
<reference evidence="10" key="1">
    <citation type="submission" date="2020-05" db="EMBL/GenBank/DDBJ databases">
        <title>Mycena genomes resolve the evolution of fungal bioluminescence.</title>
        <authorList>
            <person name="Tsai I.J."/>
        </authorList>
    </citation>
    <scope>NUCLEOTIDE SEQUENCE</scope>
    <source>
        <strain evidence="10">160909Yilan</strain>
    </source>
</reference>
<dbReference type="FunFam" id="3.40.50.2000:FF:000009">
    <property type="entry name" value="Sterol 3-beta-glucosyltransferase UGT80A2"/>
    <property type="match status" value="1"/>
</dbReference>
<dbReference type="Gene3D" id="3.40.50.2000">
    <property type="entry name" value="Glycogen Phosphorylase B"/>
    <property type="match status" value="2"/>
</dbReference>
<comment type="caution">
    <text evidence="10">The sequence shown here is derived from an EMBL/GenBank/DDBJ whole genome shotgun (WGS) entry which is preliminary data.</text>
</comment>
<dbReference type="EMBL" id="JACAZH010000019">
    <property type="protein sequence ID" value="KAF7346271.1"/>
    <property type="molecule type" value="Genomic_DNA"/>
</dbReference>
<evidence type="ECO:0000256" key="6">
    <source>
        <dbReference type="ARBA" id="ARBA00047886"/>
    </source>
</evidence>
<dbReference type="Pfam" id="PF03033">
    <property type="entry name" value="Glyco_transf_28"/>
    <property type="match status" value="1"/>
</dbReference>
<name>A0A8H7CS97_9AGAR</name>
<dbReference type="OrthoDB" id="10261837at2759"/>
<evidence type="ECO:0000256" key="4">
    <source>
        <dbReference type="ARBA" id="ARBA00022679"/>
    </source>
</evidence>
<comment type="catalytic activity">
    <reaction evidence="7">
        <text>a sterol + UDP-alpha-D-glucose = a sterol 3-beta-D-glucoside + UDP + H(+)</text>
        <dbReference type="Rhea" id="RHEA:22724"/>
        <dbReference type="ChEBI" id="CHEBI:15378"/>
        <dbReference type="ChEBI" id="CHEBI:15889"/>
        <dbReference type="ChEBI" id="CHEBI:37424"/>
        <dbReference type="ChEBI" id="CHEBI:58223"/>
        <dbReference type="ChEBI" id="CHEBI:58885"/>
        <dbReference type="EC" id="2.4.1.173"/>
    </reaction>
    <physiologicalReaction direction="left-to-right" evidence="7">
        <dbReference type="Rhea" id="RHEA:22725"/>
    </physiologicalReaction>
</comment>
<organism evidence="10 11">
    <name type="scientific">Mycena sanguinolenta</name>
    <dbReference type="NCBI Taxonomy" id="230812"/>
    <lineage>
        <taxon>Eukaryota</taxon>
        <taxon>Fungi</taxon>
        <taxon>Dikarya</taxon>
        <taxon>Basidiomycota</taxon>
        <taxon>Agaricomycotina</taxon>
        <taxon>Agaricomycetes</taxon>
        <taxon>Agaricomycetidae</taxon>
        <taxon>Agaricales</taxon>
        <taxon>Marasmiineae</taxon>
        <taxon>Mycenaceae</taxon>
        <taxon>Mycena</taxon>
    </lineage>
</organism>
<dbReference type="InterPro" id="IPR002213">
    <property type="entry name" value="UDP_glucos_trans"/>
</dbReference>
<dbReference type="PANTHER" id="PTHR48050">
    <property type="entry name" value="STEROL 3-BETA-GLUCOSYLTRANSFERASE"/>
    <property type="match status" value="1"/>
</dbReference>
<dbReference type="GO" id="GO:0016906">
    <property type="term" value="F:sterol 3-beta-glucosyltransferase activity"/>
    <property type="evidence" value="ECO:0007669"/>
    <property type="project" value="UniProtKB-EC"/>
</dbReference>
<dbReference type="SUPFAM" id="SSF50729">
    <property type="entry name" value="PH domain-like"/>
    <property type="match status" value="1"/>
</dbReference>
<dbReference type="GO" id="GO:0005975">
    <property type="term" value="P:carbohydrate metabolic process"/>
    <property type="evidence" value="ECO:0007669"/>
    <property type="project" value="InterPro"/>
</dbReference>
<sequence>MPSPPETPGWTDADSIDDESLHPVTFDNFYSEAALFEKVLAVNGFIEDRETHQDGTNGFADLVGKDLTSEELSLASHTAKLRATGIVPGWTPSRSGIIAEEPESYEEERDPSLDLSDDASSTLCEIPGPVLERTGTLDSDPWKLQPEEIVRLLINEFGPLAPEEEEEKLLLETDGGMIKLVSIIGGCFLTGLEKFVAFHASLLAAQPDTKQGVIKSGPVVIHRKGWRSKKRLWLELSHDMMCTYPSSSEDDRIRPVRTVLLSAVENILPLDPKHPKWIRVIFKKLGEDKYSGYAEFDTEEAAIDWRKEMTAAVFLYRHRRREALNGSEAGDSAGIRFSCPLARIQSAEFLDPITPGLATLHITNDNNVSRAIRMGPIYQLPAWQNLPETIANYKRRRTVYPSPLDQMPVFVDLGPISFSEPQTDVGPANAEEEAVRAALALGAEPELWITRASVYRTIASMGYFVISSNYVSFWSKYFTQTDLRYRIPISTIRKTKPFSFFRNCAFGLALEIEGHDDVKFVFKAESRRADTIMRINAALKVAHERPALSPTPTSSAQPLSRSATGIFSPLERTLQATIARGVSPDMVANLPKAINLPRELLTRRESMQFVCLTIGSRGDVQPYIALGLGLMKEGHKVRIVTHEEYKPWIESFGIEHKQAGGDPGALMKLSVENKMFSPEFFKESIQNFRPWLDQLLLDSWESCQGADILLESPSAMSGVHIAEALNIPYFRTFTMPWTKTVEFPHAFLSPPVESPTFNAASYVLFSNVIWTATSGQINRWRRNTLKIGNTDMGHLAQSQIPFIYNFSQGVVPKPLDWGDRNTISGYWFLDNPEGANWTPPADLVEWMAKARSDGKAIVYIGFGSITVPHPNRVTARIVKAVLRADVRAIISKGWSARMSSAHDKDPEVEIPPECYQLDKVPHDWLFPQIDAAVHHGGAGTTGASLRAGIPTLIKPFFGDQFFWASRVQKLGAGLRIPSLHAHDFSKALIEATTNRVMKEKAMAVGQKIRSEDGVHTAIHTIYTYLERASSYIEKIRQSH</sequence>
<feature type="domain" description="Glycosyltransferase family 28 N-terminal" evidence="8">
    <location>
        <begin position="610"/>
        <end position="741"/>
    </location>
</feature>
<dbReference type="Proteomes" id="UP000623467">
    <property type="component" value="Unassembled WGS sequence"/>
</dbReference>
<dbReference type="GO" id="GO:0016125">
    <property type="term" value="P:sterol metabolic process"/>
    <property type="evidence" value="ECO:0007669"/>
    <property type="project" value="TreeGrafter"/>
</dbReference>